<evidence type="ECO:0000313" key="5">
    <source>
        <dbReference type="Proteomes" id="UP000238196"/>
    </source>
</evidence>
<dbReference type="Gene3D" id="3.40.630.30">
    <property type="match status" value="1"/>
</dbReference>
<name>A0A2S5KQG4_9PROT</name>
<sequence>MFIHVESTPTEEDREWVHQRLIDFNRARFEVGQSFPVAVFVDDDDGIRQGGLTGRTFGNWLMIEYFWLAEDTRGQGYGSKLLAALEQEAIQRGCRFAMLDTLDFQAKPFYEKQGYRVVYTMDAYPQLGKRHYMVKEFAVEGAR</sequence>
<evidence type="ECO:0000313" key="4">
    <source>
        <dbReference type="EMBL" id="PPC77081.1"/>
    </source>
</evidence>
<dbReference type="SUPFAM" id="SSF55729">
    <property type="entry name" value="Acyl-CoA N-acyltransferases (Nat)"/>
    <property type="match status" value="1"/>
</dbReference>
<dbReference type="EMBL" id="PRLP01000035">
    <property type="protein sequence ID" value="PPC77081.1"/>
    <property type="molecule type" value="Genomic_DNA"/>
</dbReference>
<dbReference type="AlphaFoldDB" id="A0A2S5KQG4"/>
<evidence type="ECO:0000259" key="3">
    <source>
        <dbReference type="PROSITE" id="PS51186"/>
    </source>
</evidence>
<proteinExistence type="predicted"/>
<evidence type="ECO:0000256" key="1">
    <source>
        <dbReference type="ARBA" id="ARBA00022679"/>
    </source>
</evidence>
<dbReference type="InterPro" id="IPR050680">
    <property type="entry name" value="YpeA/RimI_acetyltransf"/>
</dbReference>
<organism evidence="4 5">
    <name type="scientific">Proteobacteria bacterium 228</name>
    <dbReference type="NCBI Taxonomy" id="2083153"/>
    <lineage>
        <taxon>Bacteria</taxon>
        <taxon>Pseudomonadati</taxon>
        <taxon>Pseudomonadota</taxon>
    </lineage>
</organism>
<dbReference type="InterPro" id="IPR016181">
    <property type="entry name" value="Acyl_CoA_acyltransferase"/>
</dbReference>
<dbReference type="Pfam" id="PF00583">
    <property type="entry name" value="Acetyltransf_1"/>
    <property type="match status" value="1"/>
</dbReference>
<evidence type="ECO:0000256" key="2">
    <source>
        <dbReference type="ARBA" id="ARBA00023315"/>
    </source>
</evidence>
<dbReference type="PANTHER" id="PTHR43420">
    <property type="entry name" value="ACETYLTRANSFERASE"/>
    <property type="match status" value="1"/>
</dbReference>
<dbReference type="OrthoDB" id="9787920at2"/>
<dbReference type="Proteomes" id="UP000238196">
    <property type="component" value="Unassembled WGS sequence"/>
</dbReference>
<reference evidence="4 5" key="1">
    <citation type="submission" date="2018-02" db="EMBL/GenBank/DDBJ databases">
        <title>novel marine gammaproteobacteria from coastal saline agro ecosystem.</title>
        <authorList>
            <person name="Krishnan R."/>
            <person name="Ramesh Kumar N."/>
        </authorList>
    </citation>
    <scope>NUCLEOTIDE SEQUENCE [LARGE SCALE GENOMIC DNA]</scope>
    <source>
        <strain evidence="4 5">228</strain>
    </source>
</reference>
<gene>
    <name evidence="4" type="ORF">C4K68_11710</name>
</gene>
<dbReference type="GO" id="GO:0016747">
    <property type="term" value="F:acyltransferase activity, transferring groups other than amino-acyl groups"/>
    <property type="evidence" value="ECO:0007669"/>
    <property type="project" value="InterPro"/>
</dbReference>
<dbReference type="PROSITE" id="PS51186">
    <property type="entry name" value="GNAT"/>
    <property type="match status" value="1"/>
</dbReference>
<comment type="caution">
    <text evidence="4">The sequence shown here is derived from an EMBL/GenBank/DDBJ whole genome shotgun (WGS) entry which is preliminary data.</text>
</comment>
<keyword evidence="1" id="KW-0808">Transferase</keyword>
<dbReference type="PANTHER" id="PTHR43420:SF44">
    <property type="entry name" value="ACETYLTRANSFERASE YPEA"/>
    <property type="match status" value="1"/>
</dbReference>
<dbReference type="InterPro" id="IPR000182">
    <property type="entry name" value="GNAT_dom"/>
</dbReference>
<feature type="domain" description="N-acetyltransferase" evidence="3">
    <location>
        <begin position="1"/>
        <end position="138"/>
    </location>
</feature>
<accession>A0A2S5KQG4</accession>
<keyword evidence="2" id="KW-0012">Acyltransferase</keyword>
<protein>
    <recommendedName>
        <fullName evidence="3">N-acetyltransferase domain-containing protein</fullName>
    </recommendedName>
</protein>
<dbReference type="CDD" id="cd04301">
    <property type="entry name" value="NAT_SF"/>
    <property type="match status" value="1"/>
</dbReference>